<feature type="compositionally biased region" description="Acidic residues" evidence="1">
    <location>
        <begin position="52"/>
        <end position="61"/>
    </location>
</feature>
<evidence type="ECO:0000313" key="2">
    <source>
        <dbReference type="EMBL" id="CAB4728037.1"/>
    </source>
</evidence>
<evidence type="ECO:0000313" key="5">
    <source>
        <dbReference type="EMBL" id="CAB5067375.1"/>
    </source>
</evidence>
<organism evidence="2">
    <name type="scientific">freshwater metagenome</name>
    <dbReference type="NCBI Taxonomy" id="449393"/>
    <lineage>
        <taxon>unclassified sequences</taxon>
        <taxon>metagenomes</taxon>
        <taxon>ecological metagenomes</taxon>
    </lineage>
</organism>
<dbReference type="EMBL" id="CAEZYY010000065">
    <property type="protein sequence ID" value="CAB4773208.1"/>
    <property type="molecule type" value="Genomic_DNA"/>
</dbReference>
<feature type="region of interest" description="Disordered" evidence="1">
    <location>
        <begin position="26"/>
        <end position="76"/>
    </location>
</feature>
<dbReference type="PROSITE" id="PS51257">
    <property type="entry name" value="PROKAR_LIPOPROTEIN"/>
    <property type="match status" value="1"/>
</dbReference>
<dbReference type="AlphaFoldDB" id="A0A6J6S0A3"/>
<evidence type="ECO:0000313" key="3">
    <source>
        <dbReference type="EMBL" id="CAB4773208.1"/>
    </source>
</evidence>
<protein>
    <submittedName>
        <fullName evidence="2">Unannotated protein</fullName>
    </submittedName>
</protein>
<dbReference type="EMBL" id="CAEZXX010000207">
    <property type="protein sequence ID" value="CAB4728037.1"/>
    <property type="molecule type" value="Genomic_DNA"/>
</dbReference>
<sequence>MYRPRVAVASALLGLGLLLTACQLPTTSGESKSTKSTKDKAVLVPFGQSDSDSTEPQDAADDIASIPDTEPPDTTEPEVIEAVAKDTTPPTPATTAKSKNPICVAAKRIVTISERIDKGLTKAFSYTRVKTLVRALRALPVTDLRNAYDDLSAELSVARRRKLAVVRDFIVDVGMGIVNSSSIEKLGATIAAYEADPRAERAAINNRAVSTYVKSKCDFRLTMVGDTYANT</sequence>
<dbReference type="EMBL" id="CAFBLR010000254">
    <property type="protein sequence ID" value="CAB4885690.1"/>
    <property type="molecule type" value="Genomic_DNA"/>
</dbReference>
<dbReference type="EMBL" id="CAFBQP010000098">
    <property type="protein sequence ID" value="CAB5067375.1"/>
    <property type="molecule type" value="Genomic_DNA"/>
</dbReference>
<reference evidence="2" key="1">
    <citation type="submission" date="2020-05" db="EMBL/GenBank/DDBJ databases">
        <authorList>
            <person name="Chiriac C."/>
            <person name="Salcher M."/>
            <person name="Ghai R."/>
            <person name="Kavagutti S V."/>
        </authorList>
    </citation>
    <scope>NUCLEOTIDE SEQUENCE</scope>
</reference>
<evidence type="ECO:0000256" key="1">
    <source>
        <dbReference type="SAM" id="MobiDB-lite"/>
    </source>
</evidence>
<proteinExistence type="predicted"/>
<feature type="compositionally biased region" description="Basic and acidic residues" evidence="1">
    <location>
        <begin position="32"/>
        <end position="41"/>
    </location>
</feature>
<evidence type="ECO:0000313" key="4">
    <source>
        <dbReference type="EMBL" id="CAB4885690.1"/>
    </source>
</evidence>
<accession>A0A6J6S0A3</accession>
<name>A0A6J6S0A3_9ZZZZ</name>
<gene>
    <name evidence="2" type="ORF">UFOPK2602_02174</name>
    <name evidence="3" type="ORF">UFOPK2806_02552</name>
    <name evidence="4" type="ORF">UFOPK3417_01897</name>
    <name evidence="5" type="ORF">UFOPK4306_02058</name>
</gene>